<evidence type="ECO:0000313" key="6">
    <source>
        <dbReference type="Proteomes" id="UP000298468"/>
    </source>
</evidence>
<feature type="signal peptide" evidence="4">
    <location>
        <begin position="1"/>
        <end position="25"/>
    </location>
</feature>
<evidence type="ECO:0000256" key="3">
    <source>
        <dbReference type="ARBA" id="ARBA00022729"/>
    </source>
</evidence>
<evidence type="ECO:0000256" key="1">
    <source>
        <dbReference type="ARBA" id="ARBA00008520"/>
    </source>
</evidence>
<keyword evidence="6" id="KW-1185">Reference proteome</keyword>
<dbReference type="PANTHER" id="PTHR30061:SF50">
    <property type="entry name" value="MALTOSE_MALTODEXTRIN-BINDING PERIPLASMIC PROTEIN"/>
    <property type="match status" value="1"/>
</dbReference>
<feature type="chain" id="PRO_5020325743" evidence="4">
    <location>
        <begin position="26"/>
        <end position="450"/>
    </location>
</feature>
<reference evidence="5 6" key="1">
    <citation type="submission" date="2019-03" db="EMBL/GenBank/DDBJ databases">
        <title>Genomics of glacier-inhabiting Cryobacterium strains.</title>
        <authorList>
            <person name="Liu Q."/>
            <person name="Xin Y.-H."/>
        </authorList>
    </citation>
    <scope>NUCLEOTIDE SEQUENCE [LARGE SCALE GENOMIC DNA]</scope>
    <source>
        <strain evidence="5 6">Sr59</strain>
    </source>
</reference>
<gene>
    <name evidence="5" type="ORF">E3T61_04015</name>
</gene>
<dbReference type="AlphaFoldDB" id="A0A4R9BX82"/>
<dbReference type="GO" id="GO:0015768">
    <property type="term" value="P:maltose transport"/>
    <property type="evidence" value="ECO:0007669"/>
    <property type="project" value="TreeGrafter"/>
</dbReference>
<comment type="similarity">
    <text evidence="1">Belongs to the bacterial solute-binding protein 1 family.</text>
</comment>
<comment type="caution">
    <text evidence="5">The sequence shown here is derived from an EMBL/GenBank/DDBJ whole genome shotgun (WGS) entry which is preliminary data.</text>
</comment>
<evidence type="ECO:0000313" key="5">
    <source>
        <dbReference type="EMBL" id="TFD93275.1"/>
    </source>
</evidence>
<dbReference type="GO" id="GO:0042956">
    <property type="term" value="P:maltodextrin transmembrane transport"/>
    <property type="evidence" value="ECO:0007669"/>
    <property type="project" value="TreeGrafter"/>
</dbReference>
<evidence type="ECO:0000256" key="2">
    <source>
        <dbReference type="ARBA" id="ARBA00022448"/>
    </source>
</evidence>
<proteinExistence type="inferred from homology"/>
<dbReference type="OrthoDB" id="2507686at2"/>
<dbReference type="PROSITE" id="PS51257">
    <property type="entry name" value="PROKAR_LIPOPROTEIN"/>
    <property type="match status" value="1"/>
</dbReference>
<dbReference type="PANTHER" id="PTHR30061">
    <property type="entry name" value="MALTOSE-BINDING PERIPLASMIC PROTEIN"/>
    <property type="match status" value="1"/>
</dbReference>
<dbReference type="Pfam" id="PF13416">
    <property type="entry name" value="SBP_bac_8"/>
    <property type="match status" value="1"/>
</dbReference>
<keyword evidence="2" id="KW-0813">Transport</keyword>
<sequence length="450" mass="47397">MKRKLVSLTALAAASALVLAGCSSAADDGADASSDNSDKSITLWLAGGDTPDELRDYLKKEFTAETGATLNIQQQDWGDLVTKLTTSLPDANNTPDVAELGNTQSSTFTNVGAFLDISDLYEELGGEKLLQSFVDAGKVGEKNYALPYYFGSRAVFTRADVWAAAGVEQPTTLDEFNAGVAAINAADPLGIPDFSGFYLGGQDWRNGISWIFANDGDLATVKDGTWTSTLASENTLKGLAQLQELYKSASNAPNDAKDSNQYIYLNDSDEIKDAEGAVTSNTSLSAATIMAPTWAHWSIGTLGTDADGKATRTWDDTKNAVFALPGNDGKPAPVFAGGSNIGISATSKNPELAKSLLKIIYSGDYQTMLGQNGLGPANSDYVDSLGDDQFAEALIASASNSKLTPAAPGWATVEGSLVMEEFFSKIEGATDLKALAKEYDAKLTPMLNGE</sequence>
<dbReference type="RefSeq" id="WP_134639615.1">
    <property type="nucleotide sequence ID" value="NZ_SOHM01000008.1"/>
</dbReference>
<dbReference type="Gene3D" id="3.40.190.10">
    <property type="entry name" value="Periplasmic binding protein-like II"/>
    <property type="match status" value="1"/>
</dbReference>
<organism evidence="5 6">
    <name type="scientific">Cryobacterium lactosi</name>
    <dbReference type="NCBI Taxonomy" id="1259202"/>
    <lineage>
        <taxon>Bacteria</taxon>
        <taxon>Bacillati</taxon>
        <taxon>Actinomycetota</taxon>
        <taxon>Actinomycetes</taxon>
        <taxon>Micrococcales</taxon>
        <taxon>Microbacteriaceae</taxon>
        <taxon>Cryobacterium</taxon>
    </lineage>
</organism>
<dbReference type="EMBL" id="SOHM01000008">
    <property type="protein sequence ID" value="TFD93275.1"/>
    <property type="molecule type" value="Genomic_DNA"/>
</dbReference>
<dbReference type="Proteomes" id="UP000298468">
    <property type="component" value="Unassembled WGS sequence"/>
</dbReference>
<evidence type="ECO:0000256" key="4">
    <source>
        <dbReference type="SAM" id="SignalP"/>
    </source>
</evidence>
<keyword evidence="3 4" id="KW-0732">Signal</keyword>
<accession>A0A4R9BX82</accession>
<name>A0A4R9BX82_9MICO</name>
<dbReference type="InterPro" id="IPR006059">
    <property type="entry name" value="SBP"/>
</dbReference>
<dbReference type="GO" id="GO:1901982">
    <property type="term" value="F:maltose binding"/>
    <property type="evidence" value="ECO:0007669"/>
    <property type="project" value="TreeGrafter"/>
</dbReference>
<protein>
    <submittedName>
        <fullName evidence="5">Extracellular solute-binding protein</fullName>
    </submittedName>
</protein>
<dbReference type="GO" id="GO:0055052">
    <property type="term" value="C:ATP-binding cassette (ABC) transporter complex, substrate-binding subunit-containing"/>
    <property type="evidence" value="ECO:0007669"/>
    <property type="project" value="TreeGrafter"/>
</dbReference>
<dbReference type="SUPFAM" id="SSF53850">
    <property type="entry name" value="Periplasmic binding protein-like II"/>
    <property type="match status" value="1"/>
</dbReference>